<dbReference type="Gene3D" id="3.40.50.1820">
    <property type="entry name" value="alpha/beta hydrolase"/>
    <property type="match status" value="1"/>
</dbReference>
<organism evidence="1 2">
    <name type="scientific">Kordia antarctica</name>
    <dbReference type="NCBI Taxonomy" id="1218801"/>
    <lineage>
        <taxon>Bacteria</taxon>
        <taxon>Pseudomonadati</taxon>
        <taxon>Bacteroidota</taxon>
        <taxon>Flavobacteriia</taxon>
        <taxon>Flavobacteriales</taxon>
        <taxon>Flavobacteriaceae</taxon>
        <taxon>Kordia</taxon>
    </lineage>
</organism>
<dbReference type="RefSeq" id="WP_160131187.1">
    <property type="nucleotide sequence ID" value="NZ_CP019288.1"/>
</dbReference>
<accession>A0A7L4ZPJ6</accession>
<evidence type="ECO:0000313" key="2">
    <source>
        <dbReference type="Proteomes" id="UP000464657"/>
    </source>
</evidence>
<dbReference type="AlphaFoldDB" id="A0A7L4ZPJ6"/>
<evidence type="ECO:0000313" key="1">
    <source>
        <dbReference type="EMBL" id="QHI38648.1"/>
    </source>
</evidence>
<dbReference type="InterPro" id="IPR029058">
    <property type="entry name" value="AB_hydrolase_fold"/>
</dbReference>
<protein>
    <submittedName>
        <fullName evidence="1">Uncharacterized protein</fullName>
    </submittedName>
</protein>
<keyword evidence="2" id="KW-1185">Reference proteome</keyword>
<name>A0A7L4ZPJ6_9FLAO</name>
<reference evidence="1 2" key="1">
    <citation type="journal article" date="2013" name="Int. J. Syst. Evol. Microbiol.">
        <title>Kordia antarctica sp. nov., isolated from Antarctic seawater.</title>
        <authorList>
            <person name="Baek K."/>
            <person name="Choi A."/>
            <person name="Kang I."/>
            <person name="Lee K."/>
            <person name="Cho J.C."/>
        </authorList>
    </citation>
    <scope>NUCLEOTIDE SEQUENCE [LARGE SCALE GENOMIC DNA]</scope>
    <source>
        <strain evidence="1 2">IMCC3317</strain>
    </source>
</reference>
<dbReference type="Proteomes" id="UP000464657">
    <property type="component" value="Chromosome"/>
</dbReference>
<dbReference type="KEGG" id="kan:IMCC3317_40420"/>
<dbReference type="SUPFAM" id="SSF53474">
    <property type="entry name" value="alpha/beta-Hydrolases"/>
    <property type="match status" value="1"/>
</dbReference>
<proteinExistence type="predicted"/>
<gene>
    <name evidence="1" type="ORF">IMCC3317_40420</name>
</gene>
<sequence length="504" mass="58771">MSNEAINGIPSFYTSGKVDQRYSLSNIDVATGEPNQNLIDNLKQENIFTDYDSSSHIRIMKKFNLDNIGQVDEKISDAWHNDSQNEFYLRCYLPKKKISNRIKSKRITRLVIMFNGLNEVRNFDLYDILGSQFANHGIASILLPTPYHLNRRVADSKSTVDSKVYRCHIPTDYAIDEKEMMYYYNFKRSIMELESLINRITGQNSKDEGFFKSLFNPHDLKITLLGFSLGGLRAIGAFLKLKPDYGELIQSCVTWNSGPGLESVNIKKINGKKIKYTDETWRKLMRSVLNNLNSIIEKNEPSQKEYARLCKWLYFSQKPEDRDDSKFLNLRERLGRYSSNFLSIQSATDSIVEVDSFDRILPSTGLHRVIVPGVDHIVNEDIKWGEWLTKIVGSIIHFINENESDHYSNLSLEKEVKELIVCSNYYIKRKKEFLIRKNNRTLKEMESNFSIQDLKSVLHDVLDNHEENKSEKRERMRELYYISKAFYPRFTELIDKIISADKTT</sequence>
<dbReference type="EMBL" id="CP019288">
    <property type="protein sequence ID" value="QHI38648.1"/>
    <property type="molecule type" value="Genomic_DNA"/>
</dbReference>